<evidence type="ECO:0000256" key="4">
    <source>
        <dbReference type="ARBA" id="ARBA00022989"/>
    </source>
</evidence>
<evidence type="ECO:0000313" key="7">
    <source>
        <dbReference type="EMBL" id="ACC97949.1"/>
    </source>
</evidence>
<dbReference type="NCBIfam" id="TIGR02532">
    <property type="entry name" value="IV_pilin_GFxxxE"/>
    <property type="match status" value="1"/>
</dbReference>
<dbReference type="PROSITE" id="PS00409">
    <property type="entry name" value="PROKAR_NTER_METHYL"/>
    <property type="match status" value="1"/>
</dbReference>
<feature type="transmembrane region" description="Helical" evidence="6">
    <location>
        <begin position="6"/>
        <end position="30"/>
    </location>
</feature>
<evidence type="ECO:0000256" key="5">
    <source>
        <dbReference type="ARBA" id="ARBA00023136"/>
    </source>
</evidence>
<dbReference type="KEGG" id="emi:Emin_0392"/>
<keyword evidence="8" id="KW-1185">Reference proteome</keyword>
<evidence type="ECO:0000256" key="6">
    <source>
        <dbReference type="SAM" id="Phobius"/>
    </source>
</evidence>
<dbReference type="InterPro" id="IPR012902">
    <property type="entry name" value="N_methyl_site"/>
</dbReference>
<dbReference type="HOGENOM" id="CLU_091705_3_0_0"/>
<name>B2KBC7_ELUMP</name>
<proteinExistence type="predicted"/>
<keyword evidence="5 6" id="KW-0472">Membrane</keyword>
<keyword evidence="3 6" id="KW-0812">Transmembrane</keyword>
<dbReference type="PANTHER" id="PTHR30093:SF44">
    <property type="entry name" value="TYPE II SECRETION SYSTEM CORE PROTEIN G"/>
    <property type="match status" value="1"/>
</dbReference>
<protein>
    <submittedName>
        <fullName evidence="7">PilE-like protein</fullName>
    </submittedName>
</protein>
<dbReference type="AlphaFoldDB" id="B2KBC7"/>
<dbReference type="SUPFAM" id="SSF54523">
    <property type="entry name" value="Pili subunits"/>
    <property type="match status" value="1"/>
</dbReference>
<reference evidence="7 8" key="1">
    <citation type="journal article" date="2009" name="Appl. Environ. Microbiol.">
        <title>Genomic analysis of 'Elusimicrobium minutum,' the first cultivated representative of the phylum 'Elusimicrobia' (formerly termite group 1).</title>
        <authorList>
            <person name="Herlemann D.P.R."/>
            <person name="Geissinger O."/>
            <person name="Ikeda-Ohtsubo W."/>
            <person name="Kunin V."/>
            <person name="Sun H."/>
            <person name="Lapidus A."/>
            <person name="Hugenholtz P."/>
            <person name="Brune A."/>
        </authorList>
    </citation>
    <scope>NUCLEOTIDE SEQUENCE [LARGE SCALE GENOMIC DNA]</scope>
    <source>
        <strain evidence="7 8">Pei191</strain>
    </source>
</reference>
<dbReference type="InterPro" id="IPR045584">
    <property type="entry name" value="Pilin-like"/>
</dbReference>
<keyword evidence="2" id="KW-0488">Methylation</keyword>
<keyword evidence="4 6" id="KW-1133">Transmembrane helix</keyword>
<dbReference type="Pfam" id="PF07963">
    <property type="entry name" value="N_methyl"/>
    <property type="match status" value="1"/>
</dbReference>
<gene>
    <name evidence="7" type="ordered locus">Emin_0392</name>
</gene>
<accession>B2KBC7</accession>
<dbReference type="GO" id="GO:0016020">
    <property type="term" value="C:membrane"/>
    <property type="evidence" value="ECO:0007669"/>
    <property type="project" value="UniProtKB-SubCell"/>
</dbReference>
<organism evidence="7 8">
    <name type="scientific">Elusimicrobium minutum (strain Pei191)</name>
    <dbReference type="NCBI Taxonomy" id="445932"/>
    <lineage>
        <taxon>Bacteria</taxon>
        <taxon>Pseudomonadati</taxon>
        <taxon>Elusimicrobiota</taxon>
        <taxon>Elusimicrobia</taxon>
        <taxon>Elusimicrobiales</taxon>
        <taxon>Elusimicrobiaceae</taxon>
        <taxon>Elusimicrobium</taxon>
    </lineage>
</organism>
<dbReference type="RefSeq" id="WP_012414564.1">
    <property type="nucleotide sequence ID" value="NC_010644.1"/>
</dbReference>
<evidence type="ECO:0000313" key="8">
    <source>
        <dbReference type="Proteomes" id="UP000001029"/>
    </source>
</evidence>
<dbReference type="OrthoDB" id="9920969at2"/>
<evidence type="ECO:0000256" key="2">
    <source>
        <dbReference type="ARBA" id="ARBA00022481"/>
    </source>
</evidence>
<evidence type="ECO:0000256" key="3">
    <source>
        <dbReference type="ARBA" id="ARBA00022692"/>
    </source>
</evidence>
<dbReference type="EMBL" id="CP001055">
    <property type="protein sequence ID" value="ACC97949.1"/>
    <property type="molecule type" value="Genomic_DNA"/>
</dbReference>
<dbReference type="Gene3D" id="3.30.700.10">
    <property type="entry name" value="Glycoprotein, Type 4 Pilin"/>
    <property type="match status" value="1"/>
</dbReference>
<dbReference type="PANTHER" id="PTHR30093">
    <property type="entry name" value="GENERAL SECRETION PATHWAY PROTEIN G"/>
    <property type="match status" value="1"/>
</dbReference>
<evidence type="ECO:0000256" key="1">
    <source>
        <dbReference type="ARBA" id="ARBA00004167"/>
    </source>
</evidence>
<comment type="subcellular location">
    <subcellularLocation>
        <location evidence="1">Membrane</location>
        <topology evidence="1">Single-pass membrane protein</topology>
    </subcellularLocation>
</comment>
<dbReference type="Proteomes" id="UP000001029">
    <property type="component" value="Chromosome"/>
</dbReference>
<sequence length="175" mass="18949">MNRKGFTLIELLVVVLIIGILAAIALPQYFKAVEKSRMAEAETIIGNAILAQQRYFMSTGRYTDNWKRLDTTPTGDLKQRTNANDTLRTKSSGNGFIVQLVASGTTGHVIANRENTSYPYALAKSFTSTGSLKPFCYTADTTGKAFDICEEWNDGATQADSSAAGIAGLAYSGTW</sequence>